<gene>
    <name evidence="2" type="ORF">IQ235_00625</name>
</gene>
<keyword evidence="3" id="KW-1185">Reference proteome</keyword>
<feature type="transmembrane region" description="Helical" evidence="1">
    <location>
        <begin position="128"/>
        <end position="151"/>
    </location>
</feature>
<feature type="transmembrane region" description="Helical" evidence="1">
    <location>
        <begin position="31"/>
        <end position="48"/>
    </location>
</feature>
<evidence type="ECO:0000256" key="1">
    <source>
        <dbReference type="SAM" id="Phobius"/>
    </source>
</evidence>
<dbReference type="Proteomes" id="UP000621799">
    <property type="component" value="Unassembled WGS sequence"/>
</dbReference>
<proteinExistence type="predicted"/>
<organism evidence="2 3">
    <name type="scientific">Zarconia navalis LEGE 11467</name>
    <dbReference type="NCBI Taxonomy" id="1828826"/>
    <lineage>
        <taxon>Bacteria</taxon>
        <taxon>Bacillati</taxon>
        <taxon>Cyanobacteriota</taxon>
        <taxon>Cyanophyceae</taxon>
        <taxon>Oscillatoriophycideae</taxon>
        <taxon>Oscillatoriales</taxon>
        <taxon>Oscillatoriales incertae sedis</taxon>
        <taxon>Zarconia</taxon>
        <taxon>Zarconia navalis</taxon>
    </lineage>
</organism>
<keyword evidence="1" id="KW-0472">Membrane</keyword>
<accession>A0A928VW92</accession>
<dbReference type="AlphaFoldDB" id="A0A928VW92"/>
<dbReference type="RefSeq" id="WP_264319561.1">
    <property type="nucleotide sequence ID" value="NZ_JADEXN010000005.1"/>
</dbReference>
<evidence type="ECO:0000313" key="3">
    <source>
        <dbReference type="Proteomes" id="UP000621799"/>
    </source>
</evidence>
<feature type="transmembrane region" description="Helical" evidence="1">
    <location>
        <begin position="96"/>
        <end position="122"/>
    </location>
</feature>
<feature type="transmembrane region" description="Helical" evidence="1">
    <location>
        <begin position="68"/>
        <end position="87"/>
    </location>
</feature>
<keyword evidence="1" id="KW-0812">Transmembrane</keyword>
<feature type="transmembrane region" description="Helical" evidence="1">
    <location>
        <begin position="172"/>
        <end position="190"/>
    </location>
</feature>
<dbReference type="EMBL" id="JADEXN010000005">
    <property type="protein sequence ID" value="MBE9039298.1"/>
    <property type="molecule type" value="Genomic_DNA"/>
</dbReference>
<evidence type="ECO:0000313" key="2">
    <source>
        <dbReference type="EMBL" id="MBE9039298.1"/>
    </source>
</evidence>
<sequence length="226" mass="25332">MENFSVLIELLKDRDTFLVEIRDKVNLERKILSLLIASSLGFCAYGLIIGASQSGLQALASGIKLPSLYLVTLLICLPTLFFFHVLAGSRMTFSQYLLMALSAVSVISVLMVGFAPVTLFFLITVNDYLFFVLLNVIIFAIAGFVGVHFLYKGMRFLTREDISGSGLRTKILPLWLSLYGFVGSQMGWVLRPFFGTPEQPFALFREREGNFYLSILHSIGNLLGWY</sequence>
<comment type="caution">
    <text evidence="2">The sequence shown here is derived from an EMBL/GenBank/DDBJ whole genome shotgun (WGS) entry which is preliminary data.</text>
</comment>
<name>A0A928VW92_9CYAN</name>
<keyword evidence="1" id="KW-1133">Transmembrane helix</keyword>
<reference evidence="2" key="1">
    <citation type="submission" date="2020-10" db="EMBL/GenBank/DDBJ databases">
        <authorList>
            <person name="Castelo-Branco R."/>
            <person name="Eusebio N."/>
            <person name="Adriana R."/>
            <person name="Vieira A."/>
            <person name="Brugerolle De Fraissinette N."/>
            <person name="Rezende De Castro R."/>
            <person name="Schneider M.P."/>
            <person name="Vasconcelos V."/>
            <person name="Leao P.N."/>
        </authorList>
    </citation>
    <scope>NUCLEOTIDE SEQUENCE</scope>
    <source>
        <strain evidence="2">LEGE 11467</strain>
    </source>
</reference>
<protein>
    <submittedName>
        <fullName evidence="2">Actin-binding WH2 domain-containing protein</fullName>
    </submittedName>
</protein>